<evidence type="ECO:0000313" key="2">
    <source>
        <dbReference type="EMBL" id="KAK5706803.1"/>
    </source>
</evidence>
<dbReference type="EMBL" id="JAVRQU010000002">
    <property type="protein sequence ID" value="KAK5706803.1"/>
    <property type="molecule type" value="Genomic_DNA"/>
</dbReference>
<comment type="caution">
    <text evidence="2">The sequence shown here is derived from an EMBL/GenBank/DDBJ whole genome shotgun (WGS) entry which is preliminary data.</text>
</comment>
<gene>
    <name evidence="2" type="ORF">LTR97_001795</name>
</gene>
<dbReference type="Proteomes" id="UP001310594">
    <property type="component" value="Unassembled WGS sequence"/>
</dbReference>
<dbReference type="AlphaFoldDB" id="A0AAN7WD73"/>
<name>A0AAN7WD73_9PEZI</name>
<evidence type="ECO:0000256" key="1">
    <source>
        <dbReference type="SAM" id="SignalP"/>
    </source>
</evidence>
<accession>A0AAN7WD73</accession>
<sequence length="198" mass="21598">MRSNLAALVAFAMPLAVLATDASAAHNPLHIAPNVNTPPTSHAQPTNLETMSATAAERRIDSDTNSARVAANAPDPEAKCKLISHPNFTNELVMRGAGFYSSPDGHNEGEHFVSNDAFEQELKQALKKCAGMARWSFANLTPAYDSVWEFEIHATFQLMQHECIQDALVSVGAPKKIKCPFKMDLGNGRHWGDQLRMA</sequence>
<evidence type="ECO:0000313" key="3">
    <source>
        <dbReference type="Proteomes" id="UP001310594"/>
    </source>
</evidence>
<reference evidence="2" key="1">
    <citation type="submission" date="2023-08" db="EMBL/GenBank/DDBJ databases">
        <title>Black Yeasts Isolated from many extreme environments.</title>
        <authorList>
            <person name="Coleine C."/>
            <person name="Stajich J.E."/>
            <person name="Selbmann L."/>
        </authorList>
    </citation>
    <scope>NUCLEOTIDE SEQUENCE</scope>
    <source>
        <strain evidence="2">CCFEE 5810</strain>
    </source>
</reference>
<protein>
    <submittedName>
        <fullName evidence="2">Uncharacterized protein</fullName>
    </submittedName>
</protein>
<proteinExistence type="predicted"/>
<feature type="signal peptide" evidence="1">
    <location>
        <begin position="1"/>
        <end position="19"/>
    </location>
</feature>
<keyword evidence="1" id="KW-0732">Signal</keyword>
<feature type="chain" id="PRO_5043012446" evidence="1">
    <location>
        <begin position="20"/>
        <end position="198"/>
    </location>
</feature>
<organism evidence="2 3">
    <name type="scientific">Elasticomyces elasticus</name>
    <dbReference type="NCBI Taxonomy" id="574655"/>
    <lineage>
        <taxon>Eukaryota</taxon>
        <taxon>Fungi</taxon>
        <taxon>Dikarya</taxon>
        <taxon>Ascomycota</taxon>
        <taxon>Pezizomycotina</taxon>
        <taxon>Dothideomycetes</taxon>
        <taxon>Dothideomycetidae</taxon>
        <taxon>Mycosphaerellales</taxon>
        <taxon>Teratosphaeriaceae</taxon>
        <taxon>Elasticomyces</taxon>
    </lineage>
</organism>